<evidence type="ECO:0000259" key="4">
    <source>
        <dbReference type="PROSITE" id="PS50991"/>
    </source>
</evidence>
<dbReference type="PROSITE" id="PS50991">
    <property type="entry name" value="PYR_CT"/>
    <property type="match status" value="1"/>
</dbReference>
<dbReference type="EC" id="4.1.3.4" evidence="5"/>
<evidence type="ECO:0000313" key="6">
    <source>
        <dbReference type="Proteomes" id="UP000599523"/>
    </source>
</evidence>
<dbReference type="Pfam" id="PF00682">
    <property type="entry name" value="HMGL-like"/>
    <property type="match status" value="1"/>
</dbReference>
<reference evidence="5" key="1">
    <citation type="submission" date="2019-12" db="EMBL/GenBank/DDBJ databases">
        <title>Comparative genomics gives insights into the taxonomy of the Azoarcus-Aromatoleum group and reveals separate origins of nif in the plant-associated Azoarcus and non-plant-associated Aromatoleum sub-groups.</title>
        <authorList>
            <person name="Lafos M."/>
            <person name="Maluk M."/>
            <person name="Batista M."/>
            <person name="Junghare M."/>
            <person name="Carmona M."/>
            <person name="Faoro H."/>
            <person name="Cruz L.M."/>
            <person name="Battistoni F."/>
            <person name="De Souza E."/>
            <person name="Pedrosa F."/>
            <person name="Chen W.-M."/>
            <person name="Poole P.S."/>
            <person name="Dixon R.A."/>
            <person name="James E.K."/>
        </authorList>
    </citation>
    <scope>NUCLEOTIDE SEQUENCE</scope>
    <source>
        <strain evidence="5">NSC3</strain>
    </source>
</reference>
<evidence type="ECO:0000256" key="2">
    <source>
        <dbReference type="ARBA" id="ARBA00022723"/>
    </source>
</evidence>
<dbReference type="NCBIfam" id="NF004283">
    <property type="entry name" value="PRK05692.1"/>
    <property type="match status" value="1"/>
</dbReference>
<gene>
    <name evidence="5" type="ORF">GPA21_00795</name>
</gene>
<comment type="similarity">
    <text evidence="1">Belongs to the HMG-CoA lyase family.</text>
</comment>
<keyword evidence="3 5" id="KW-0456">Lyase</keyword>
<dbReference type="InterPro" id="IPR043594">
    <property type="entry name" value="HMGL"/>
</dbReference>
<accession>A0A972F5A8</accession>
<dbReference type="CDD" id="cd07938">
    <property type="entry name" value="DRE_TIM_HMGL"/>
    <property type="match status" value="1"/>
</dbReference>
<dbReference type="InterPro" id="IPR013785">
    <property type="entry name" value="Aldolase_TIM"/>
</dbReference>
<evidence type="ECO:0000313" key="5">
    <source>
        <dbReference type="EMBL" id="NMG01511.1"/>
    </source>
</evidence>
<dbReference type="Proteomes" id="UP000599523">
    <property type="component" value="Unassembled WGS sequence"/>
</dbReference>
<dbReference type="PANTHER" id="PTHR42738:SF7">
    <property type="entry name" value="HYDROXYMETHYLGLUTARYL-COA LYASE"/>
    <property type="match status" value="1"/>
</dbReference>
<dbReference type="GO" id="GO:0046951">
    <property type="term" value="P:ketone body biosynthetic process"/>
    <property type="evidence" value="ECO:0007669"/>
    <property type="project" value="TreeGrafter"/>
</dbReference>
<dbReference type="FunFam" id="3.20.20.70:FF:000071">
    <property type="entry name" value="Hydroxymethylglutaryl-CoA lyase"/>
    <property type="match status" value="1"/>
</dbReference>
<dbReference type="Gene3D" id="3.20.20.70">
    <property type="entry name" value="Aldolase class I"/>
    <property type="match status" value="1"/>
</dbReference>
<dbReference type="SUPFAM" id="SSF51569">
    <property type="entry name" value="Aldolase"/>
    <property type="match status" value="1"/>
</dbReference>
<dbReference type="PANTHER" id="PTHR42738">
    <property type="entry name" value="HYDROXYMETHYLGLUTARYL-COA LYASE"/>
    <property type="match status" value="1"/>
</dbReference>
<feature type="domain" description="Pyruvate carboxyltransferase" evidence="4">
    <location>
        <begin position="9"/>
        <end position="276"/>
    </location>
</feature>
<dbReference type="GO" id="GO:0004419">
    <property type="term" value="F:hydroxymethylglutaryl-CoA lyase activity"/>
    <property type="evidence" value="ECO:0007669"/>
    <property type="project" value="UniProtKB-EC"/>
</dbReference>
<sequence>MSPVLRPPVMLTEVVMRDGLQIEPTILSTDVKVALLDRISDLGFSRIEATSFVSVRAVPALADAEEVFARIRRRPGTTYVALAMTPRGAGRAIKAGVDEIAVVVSASEAHNNANAGRSIDDSFAGFAAVADMSRAANTALSGAISMTFGCPLEGDIPAARVFGLIERFLATGIQDISLADTTGMAYPTQVAALCDEVLRRYPEARFGLHLHDTRGLGLANALAGLQSGIVRFDACIGGLGGCPFAPGASGNVCTEDLVHMLELMGHETGIDLDALLETRRAVEQAVGHPLEGHVGVAGPRLRPFACTTDDAAPQIVGS</sequence>
<dbReference type="EMBL" id="WTVM01000003">
    <property type="protein sequence ID" value="NMG01511.1"/>
    <property type="molecule type" value="Genomic_DNA"/>
</dbReference>
<keyword evidence="2" id="KW-0479">Metal-binding</keyword>
<comment type="caution">
    <text evidence="5">The sequence shown here is derived from an EMBL/GenBank/DDBJ whole genome shotgun (WGS) entry which is preliminary data.</text>
</comment>
<dbReference type="InterPro" id="IPR000891">
    <property type="entry name" value="PYR_CT"/>
</dbReference>
<keyword evidence="6" id="KW-1185">Reference proteome</keyword>
<dbReference type="AlphaFoldDB" id="A0A972F5A8"/>
<evidence type="ECO:0000256" key="3">
    <source>
        <dbReference type="ARBA" id="ARBA00023239"/>
    </source>
</evidence>
<name>A0A972F5A8_9RHOO</name>
<dbReference type="RefSeq" id="WP_168986309.1">
    <property type="nucleotide sequence ID" value="NZ_CAWPHM010000264.1"/>
</dbReference>
<proteinExistence type="inferred from homology"/>
<dbReference type="GO" id="GO:0046872">
    <property type="term" value="F:metal ion binding"/>
    <property type="evidence" value="ECO:0007669"/>
    <property type="project" value="UniProtKB-KW"/>
</dbReference>
<organism evidence="5 6">
    <name type="scientific">Azoarcus taiwanensis</name>
    <dbReference type="NCBI Taxonomy" id="666964"/>
    <lineage>
        <taxon>Bacteria</taxon>
        <taxon>Pseudomonadati</taxon>
        <taxon>Pseudomonadota</taxon>
        <taxon>Betaproteobacteria</taxon>
        <taxon>Rhodocyclales</taxon>
        <taxon>Zoogloeaceae</taxon>
        <taxon>Azoarcus</taxon>
    </lineage>
</organism>
<evidence type="ECO:0000256" key="1">
    <source>
        <dbReference type="ARBA" id="ARBA00009405"/>
    </source>
</evidence>
<protein>
    <submittedName>
        <fullName evidence="5">Hydroxymethylglutaryl-CoA lyase</fullName>
        <ecNumber evidence="5">4.1.3.4</ecNumber>
    </submittedName>
</protein>
<dbReference type="GO" id="GO:0006552">
    <property type="term" value="P:L-leucine catabolic process"/>
    <property type="evidence" value="ECO:0007669"/>
    <property type="project" value="TreeGrafter"/>
</dbReference>